<dbReference type="OrthoDB" id="6627638at2759"/>
<dbReference type="InterPro" id="IPR006578">
    <property type="entry name" value="MADF-dom"/>
</dbReference>
<name>A0A5E4MZR2_9HEMI</name>
<dbReference type="Pfam" id="PF10545">
    <property type="entry name" value="MADF_DNA_bdg"/>
    <property type="match status" value="1"/>
</dbReference>
<evidence type="ECO:0000313" key="4">
    <source>
        <dbReference type="Proteomes" id="UP000325440"/>
    </source>
</evidence>
<accession>A0A5E4MZR2</accession>
<evidence type="ECO:0000259" key="2">
    <source>
        <dbReference type="Pfam" id="PF10545"/>
    </source>
</evidence>
<feature type="region of interest" description="Disordered" evidence="1">
    <location>
        <begin position="76"/>
        <end position="123"/>
    </location>
</feature>
<proteinExistence type="predicted"/>
<protein>
    <submittedName>
        <fullName evidence="3">MADF domain</fullName>
    </submittedName>
</protein>
<feature type="domain" description="MADF" evidence="2">
    <location>
        <begin position="8"/>
        <end position="78"/>
    </location>
</feature>
<dbReference type="AlphaFoldDB" id="A0A5E4MZR2"/>
<reference evidence="3 4" key="1">
    <citation type="submission" date="2019-08" db="EMBL/GenBank/DDBJ databases">
        <authorList>
            <person name="Alioto T."/>
            <person name="Alioto T."/>
            <person name="Gomez Garrido J."/>
        </authorList>
    </citation>
    <scope>NUCLEOTIDE SEQUENCE [LARGE SCALE GENOMIC DNA]</scope>
</reference>
<gene>
    <name evidence="3" type="ORF">CINCED_3A004829</name>
</gene>
<dbReference type="EMBL" id="CABPRJ010001031">
    <property type="protein sequence ID" value="VVC34964.1"/>
    <property type="molecule type" value="Genomic_DNA"/>
</dbReference>
<feature type="compositionally biased region" description="Basic and acidic residues" evidence="1">
    <location>
        <begin position="104"/>
        <end position="114"/>
    </location>
</feature>
<dbReference type="Proteomes" id="UP000325440">
    <property type="component" value="Unassembled WGS sequence"/>
</dbReference>
<evidence type="ECO:0000313" key="3">
    <source>
        <dbReference type="EMBL" id="VVC34964.1"/>
    </source>
</evidence>
<keyword evidence="4" id="KW-1185">Reference proteome</keyword>
<evidence type="ECO:0000256" key="1">
    <source>
        <dbReference type="SAM" id="MobiDB-lite"/>
    </source>
</evidence>
<sequence>METEIDTLINEIEKRPVIWDMTTHEYSNRTIKRSWEELMLVFGGPEYSEEKKKNLGLELQKRWKGIQNAYPTIKRNSTENSFETADVGGDDNLESSIENPIEEDSSRAQNEKGTFKSPFQQRKKIKLSSDEHFTNIIEKSLNHRIL</sequence>
<organism evidence="3 4">
    <name type="scientific">Cinara cedri</name>
    <dbReference type="NCBI Taxonomy" id="506608"/>
    <lineage>
        <taxon>Eukaryota</taxon>
        <taxon>Metazoa</taxon>
        <taxon>Ecdysozoa</taxon>
        <taxon>Arthropoda</taxon>
        <taxon>Hexapoda</taxon>
        <taxon>Insecta</taxon>
        <taxon>Pterygota</taxon>
        <taxon>Neoptera</taxon>
        <taxon>Paraneoptera</taxon>
        <taxon>Hemiptera</taxon>
        <taxon>Sternorrhyncha</taxon>
        <taxon>Aphidomorpha</taxon>
        <taxon>Aphidoidea</taxon>
        <taxon>Aphididae</taxon>
        <taxon>Lachninae</taxon>
        <taxon>Cinara</taxon>
    </lineage>
</organism>